<organism evidence="1 2">
    <name type="scientific">Enorma phocaeensis</name>
    <dbReference type="NCBI Taxonomy" id="1871019"/>
    <lineage>
        <taxon>Bacteria</taxon>
        <taxon>Bacillati</taxon>
        <taxon>Actinomycetota</taxon>
        <taxon>Coriobacteriia</taxon>
        <taxon>Coriobacteriales</taxon>
        <taxon>Coriobacteriaceae</taxon>
        <taxon>Enorma</taxon>
    </lineage>
</organism>
<comment type="caution">
    <text evidence="1">The sequence shown here is derived from an EMBL/GenBank/DDBJ whole genome shotgun (WGS) entry which is preliminary data.</text>
</comment>
<protein>
    <submittedName>
        <fullName evidence="1">Helix-turn-helix domain-containing protein</fullName>
    </submittedName>
</protein>
<dbReference type="Proteomes" id="UP001529421">
    <property type="component" value="Unassembled WGS sequence"/>
</dbReference>
<dbReference type="RefSeq" id="WP_289545047.1">
    <property type="nucleotide sequence ID" value="NZ_JAUDDZ010000006.1"/>
</dbReference>
<dbReference type="EMBL" id="JAUDDZ010000006">
    <property type="protein sequence ID" value="MDM8274950.1"/>
    <property type="molecule type" value="Genomic_DNA"/>
</dbReference>
<dbReference type="Pfam" id="PF12840">
    <property type="entry name" value="HTH_20"/>
    <property type="match status" value="1"/>
</dbReference>
<evidence type="ECO:0000313" key="2">
    <source>
        <dbReference type="Proteomes" id="UP001529421"/>
    </source>
</evidence>
<proteinExistence type="predicted"/>
<reference evidence="1 2" key="2">
    <citation type="submission" date="2023-06" db="EMBL/GenBank/DDBJ databases">
        <authorList>
            <person name="Zeman M."/>
            <person name="Kubasova T."/>
            <person name="Jahodarova E."/>
            <person name="Nykrynova M."/>
            <person name="Rychlik I."/>
        </authorList>
    </citation>
    <scope>NUCLEOTIDE SEQUENCE [LARGE SCALE GENOMIC DNA]</scope>
    <source>
        <strain evidence="1 2">154_Feed</strain>
    </source>
</reference>
<dbReference type="CDD" id="cd00090">
    <property type="entry name" value="HTH_ARSR"/>
    <property type="match status" value="1"/>
</dbReference>
<evidence type="ECO:0000313" key="1">
    <source>
        <dbReference type="EMBL" id="MDM8274950.1"/>
    </source>
</evidence>
<keyword evidence="2" id="KW-1185">Reference proteome</keyword>
<dbReference type="InterPro" id="IPR036388">
    <property type="entry name" value="WH-like_DNA-bd_sf"/>
</dbReference>
<dbReference type="Gene3D" id="1.10.10.10">
    <property type="entry name" value="Winged helix-like DNA-binding domain superfamily/Winged helix DNA-binding domain"/>
    <property type="match status" value="1"/>
</dbReference>
<gene>
    <name evidence="1" type="ORF">QUW28_05475</name>
</gene>
<reference evidence="2" key="1">
    <citation type="submission" date="2023-06" db="EMBL/GenBank/DDBJ databases">
        <title>Identification and characterization of horizontal gene transfer across gut microbiota members of farm animals based on homology search.</title>
        <authorList>
            <person name="Zeman M."/>
            <person name="Kubasova T."/>
            <person name="Jahodarova E."/>
            <person name="Nykrynova M."/>
            <person name="Rychlik I."/>
        </authorList>
    </citation>
    <scope>NUCLEOTIDE SEQUENCE [LARGE SCALE GENOMIC DNA]</scope>
    <source>
        <strain evidence="2">154_Feed</strain>
    </source>
</reference>
<dbReference type="SUPFAM" id="SSF46785">
    <property type="entry name" value="Winged helix' DNA-binding domain"/>
    <property type="match status" value="1"/>
</dbReference>
<accession>A0ABT7V8Y0</accession>
<name>A0ABT7V8Y0_9ACTN</name>
<sequence length="171" mass="19271">MLREMAVVARPATCKELADRLGISASSVTHHMKKLESLGLVRLDHTGRVRGVTARYWVAVPTQVNLHMQDGDDLSDEKALIVDYVHQTTYEHLKAYVKEGGARRDKDAGNVSGDLRSGFLYLTEDEAREVQRHILAIVERHERPHEGATPWEFSFMWLPHREGGGRLSSDG</sequence>
<dbReference type="InterPro" id="IPR036390">
    <property type="entry name" value="WH_DNA-bd_sf"/>
</dbReference>
<dbReference type="InterPro" id="IPR011991">
    <property type="entry name" value="ArsR-like_HTH"/>
</dbReference>